<dbReference type="SMART" id="SM00448">
    <property type="entry name" value="REC"/>
    <property type="match status" value="1"/>
</dbReference>
<evidence type="ECO:0000259" key="5">
    <source>
        <dbReference type="PROSITE" id="PS50110"/>
    </source>
</evidence>
<keyword evidence="7" id="KW-1185">Reference proteome</keyword>
<dbReference type="CDD" id="cd06170">
    <property type="entry name" value="LuxR_C_like"/>
    <property type="match status" value="1"/>
</dbReference>
<accession>A0ABT6FTJ7</accession>
<sequence>MNPSIIIADDHPLLLKGLHDFLVEGKFNVLASAQDGNSAYNLIIKYQPDIAILDIEMPKMSGLEIALACRNNKIGAKIILITLHKEPQLIIQAKDLNVNGYILKEYAIEEIKICLEKVMQDEQYFSPAIMDQINKGKFENEEILQAITPSERKILRLIAKEKTNKEIAEILFISIRTVEKHRSNIITKLGVSHKTNALLLWAKDHQDILLK</sequence>
<dbReference type="InterPro" id="IPR000792">
    <property type="entry name" value="Tscrpt_reg_LuxR_C"/>
</dbReference>
<dbReference type="EMBL" id="JAPMUA010000004">
    <property type="protein sequence ID" value="MDG3586590.1"/>
    <property type="molecule type" value="Genomic_DNA"/>
</dbReference>
<dbReference type="PRINTS" id="PR00038">
    <property type="entry name" value="HTHLUXR"/>
</dbReference>
<dbReference type="Pfam" id="PF00196">
    <property type="entry name" value="GerE"/>
    <property type="match status" value="1"/>
</dbReference>
<dbReference type="InterPro" id="IPR001789">
    <property type="entry name" value="Sig_transdc_resp-reg_receiver"/>
</dbReference>
<evidence type="ECO:0000313" key="7">
    <source>
        <dbReference type="Proteomes" id="UP001153642"/>
    </source>
</evidence>
<evidence type="ECO:0000256" key="3">
    <source>
        <dbReference type="PROSITE-ProRule" id="PRU00169"/>
    </source>
</evidence>
<dbReference type="PANTHER" id="PTHR43214:SF43">
    <property type="entry name" value="TWO-COMPONENT RESPONSE REGULATOR"/>
    <property type="match status" value="1"/>
</dbReference>
<dbReference type="SMART" id="SM00421">
    <property type="entry name" value="HTH_LUXR"/>
    <property type="match status" value="1"/>
</dbReference>
<dbReference type="PROSITE" id="PS50110">
    <property type="entry name" value="RESPONSE_REGULATORY"/>
    <property type="match status" value="1"/>
</dbReference>
<reference evidence="6" key="1">
    <citation type="submission" date="2022-11" db="EMBL/GenBank/DDBJ databases">
        <title>High-quality draft genome sequence of Galbibacter sp. strain CMA-7.</title>
        <authorList>
            <person name="Wei L."/>
            <person name="Dong C."/>
            <person name="Shao Z."/>
        </authorList>
    </citation>
    <scope>NUCLEOTIDE SEQUENCE</scope>
    <source>
        <strain evidence="6">CMA-7</strain>
    </source>
</reference>
<dbReference type="Pfam" id="PF00072">
    <property type="entry name" value="Response_reg"/>
    <property type="match status" value="1"/>
</dbReference>
<dbReference type="CDD" id="cd17535">
    <property type="entry name" value="REC_NarL-like"/>
    <property type="match status" value="1"/>
</dbReference>
<comment type="caution">
    <text evidence="6">The sequence shown here is derived from an EMBL/GenBank/DDBJ whole genome shotgun (WGS) entry which is preliminary data.</text>
</comment>
<feature type="domain" description="HTH luxR-type" evidence="4">
    <location>
        <begin position="140"/>
        <end position="205"/>
    </location>
</feature>
<evidence type="ECO:0000256" key="2">
    <source>
        <dbReference type="ARBA" id="ARBA00023125"/>
    </source>
</evidence>
<dbReference type="Gene3D" id="3.40.50.2300">
    <property type="match status" value="1"/>
</dbReference>
<keyword evidence="1 3" id="KW-0597">Phosphoprotein</keyword>
<dbReference type="InterPro" id="IPR016032">
    <property type="entry name" value="Sig_transdc_resp-reg_C-effctor"/>
</dbReference>
<organism evidence="6 7">
    <name type="scientific">Galbibacter pacificus</name>
    <dbReference type="NCBI Taxonomy" id="2996052"/>
    <lineage>
        <taxon>Bacteria</taxon>
        <taxon>Pseudomonadati</taxon>
        <taxon>Bacteroidota</taxon>
        <taxon>Flavobacteriia</taxon>
        <taxon>Flavobacteriales</taxon>
        <taxon>Flavobacteriaceae</taxon>
        <taxon>Galbibacter</taxon>
    </lineage>
</organism>
<gene>
    <name evidence="6" type="ORF">OSR52_12005</name>
</gene>
<feature type="domain" description="Response regulatory" evidence="5">
    <location>
        <begin position="4"/>
        <end position="119"/>
    </location>
</feature>
<dbReference type="InterPro" id="IPR011006">
    <property type="entry name" value="CheY-like_superfamily"/>
</dbReference>
<evidence type="ECO:0000313" key="6">
    <source>
        <dbReference type="EMBL" id="MDG3586590.1"/>
    </source>
</evidence>
<dbReference type="SUPFAM" id="SSF46894">
    <property type="entry name" value="C-terminal effector domain of the bipartite response regulators"/>
    <property type="match status" value="1"/>
</dbReference>
<dbReference type="PANTHER" id="PTHR43214">
    <property type="entry name" value="TWO-COMPONENT RESPONSE REGULATOR"/>
    <property type="match status" value="1"/>
</dbReference>
<dbReference type="InterPro" id="IPR039420">
    <property type="entry name" value="WalR-like"/>
</dbReference>
<protein>
    <submittedName>
        <fullName evidence="6">Response regulator transcription factor</fullName>
    </submittedName>
</protein>
<dbReference type="InterPro" id="IPR058245">
    <property type="entry name" value="NreC/VraR/RcsB-like_REC"/>
</dbReference>
<feature type="modified residue" description="4-aspartylphosphate" evidence="3">
    <location>
        <position position="54"/>
    </location>
</feature>
<evidence type="ECO:0000259" key="4">
    <source>
        <dbReference type="PROSITE" id="PS50043"/>
    </source>
</evidence>
<keyword evidence="2" id="KW-0238">DNA-binding</keyword>
<dbReference type="Proteomes" id="UP001153642">
    <property type="component" value="Unassembled WGS sequence"/>
</dbReference>
<dbReference type="PROSITE" id="PS50043">
    <property type="entry name" value="HTH_LUXR_2"/>
    <property type="match status" value="1"/>
</dbReference>
<evidence type="ECO:0000256" key="1">
    <source>
        <dbReference type="ARBA" id="ARBA00022553"/>
    </source>
</evidence>
<proteinExistence type="predicted"/>
<name>A0ABT6FTJ7_9FLAO</name>
<dbReference type="SUPFAM" id="SSF52172">
    <property type="entry name" value="CheY-like"/>
    <property type="match status" value="1"/>
</dbReference>